<accession>A0A5M5ZSA3</accession>
<name>A0A5M5ZSA3_9BACT</name>
<comment type="caution">
    <text evidence="2">The sequence shown here is derived from an EMBL/GenBank/DDBJ whole genome shotgun (WGS) entry which is preliminary data.</text>
</comment>
<dbReference type="Proteomes" id="UP000347681">
    <property type="component" value="Unassembled WGS sequence"/>
</dbReference>
<feature type="compositionally biased region" description="Basic and acidic residues" evidence="1">
    <location>
        <begin position="24"/>
        <end position="35"/>
    </location>
</feature>
<evidence type="ECO:0000256" key="1">
    <source>
        <dbReference type="SAM" id="MobiDB-lite"/>
    </source>
</evidence>
<evidence type="ECO:0000313" key="2">
    <source>
        <dbReference type="EMBL" id="KAA5381838.1"/>
    </source>
</evidence>
<dbReference type="AlphaFoldDB" id="A0A5M5ZSA3"/>
<evidence type="ECO:0000313" key="3">
    <source>
        <dbReference type="Proteomes" id="UP000347681"/>
    </source>
</evidence>
<feature type="compositionally biased region" description="Basic and acidic residues" evidence="1">
    <location>
        <begin position="42"/>
        <end position="58"/>
    </location>
</feature>
<proteinExistence type="predicted"/>
<sequence length="64" mass="7361">MIYNSLDYTLHHLSSRFTAGVTAWERKREKQREKGGTQGTGRQRETDAGKGDEEEKKKTCIMQS</sequence>
<dbReference type="EMBL" id="VVZB01000007">
    <property type="protein sequence ID" value="KAA5381838.1"/>
    <property type="molecule type" value="Genomic_DNA"/>
</dbReference>
<gene>
    <name evidence="2" type="ORF">F2Y61_14030</name>
</gene>
<reference evidence="2 3" key="1">
    <citation type="journal article" date="2019" name="Nat. Med.">
        <title>A library of human gut bacterial isolates paired with longitudinal multiomics data enables mechanistic microbiome research.</title>
        <authorList>
            <person name="Poyet M."/>
            <person name="Groussin M."/>
            <person name="Gibbons S.M."/>
            <person name="Avila-Pacheco J."/>
            <person name="Jiang X."/>
            <person name="Kearney S.M."/>
            <person name="Perrotta A.R."/>
            <person name="Berdy B."/>
            <person name="Zhao S."/>
            <person name="Lieberman T.D."/>
            <person name="Swanson P.K."/>
            <person name="Smith M."/>
            <person name="Roesemann S."/>
            <person name="Alexander J.E."/>
            <person name="Rich S.A."/>
            <person name="Livny J."/>
            <person name="Vlamakis H."/>
            <person name="Clish C."/>
            <person name="Bullock K."/>
            <person name="Deik A."/>
            <person name="Scott J."/>
            <person name="Pierce K.A."/>
            <person name="Xavier R.J."/>
            <person name="Alm E.J."/>
        </authorList>
    </citation>
    <scope>NUCLEOTIDE SEQUENCE [LARGE SCALE GENOMIC DNA]</scope>
    <source>
        <strain evidence="2 3">BIOML-A5</strain>
    </source>
</reference>
<protein>
    <submittedName>
        <fullName evidence="2">Uncharacterized protein</fullName>
    </submittedName>
</protein>
<organism evidence="2 3">
    <name type="scientific">Phocaeicola dorei</name>
    <dbReference type="NCBI Taxonomy" id="357276"/>
    <lineage>
        <taxon>Bacteria</taxon>
        <taxon>Pseudomonadati</taxon>
        <taxon>Bacteroidota</taxon>
        <taxon>Bacteroidia</taxon>
        <taxon>Bacteroidales</taxon>
        <taxon>Bacteroidaceae</taxon>
        <taxon>Phocaeicola</taxon>
    </lineage>
</organism>
<feature type="region of interest" description="Disordered" evidence="1">
    <location>
        <begin position="21"/>
        <end position="64"/>
    </location>
</feature>